<proteinExistence type="predicted"/>
<keyword evidence="7" id="KW-0507">mRNA processing</keyword>
<dbReference type="PROSITE" id="PS51562">
    <property type="entry name" value="RNA_CAP0_MT"/>
    <property type="match status" value="1"/>
</dbReference>
<evidence type="ECO:0000256" key="8">
    <source>
        <dbReference type="ARBA" id="ARBA00032772"/>
    </source>
</evidence>
<evidence type="ECO:0000256" key="4">
    <source>
        <dbReference type="ARBA" id="ARBA00022679"/>
    </source>
</evidence>
<feature type="compositionally biased region" description="Low complexity" evidence="12">
    <location>
        <begin position="68"/>
        <end position="85"/>
    </location>
</feature>
<dbReference type="AlphaFoldDB" id="A0A316UT27"/>
<dbReference type="PANTHER" id="PTHR12189">
    <property type="entry name" value="MRNA GUANINE-7- METHYLTRANSFERASE"/>
    <property type="match status" value="1"/>
</dbReference>
<comment type="function">
    <text evidence="1">Responsible for methylating the 5'-cap structure of mRNAs.</text>
</comment>
<keyword evidence="15" id="KW-1185">Reference proteome</keyword>
<evidence type="ECO:0000256" key="7">
    <source>
        <dbReference type="ARBA" id="ARBA00023042"/>
    </source>
</evidence>
<feature type="compositionally biased region" description="Polar residues" evidence="12">
    <location>
        <begin position="48"/>
        <end position="59"/>
    </location>
</feature>
<gene>
    <name evidence="14" type="ORF">BDZ90DRAFT_231407</name>
</gene>
<evidence type="ECO:0000256" key="9">
    <source>
        <dbReference type="ARBA" id="ARBA00033387"/>
    </source>
</evidence>
<evidence type="ECO:0000256" key="5">
    <source>
        <dbReference type="ARBA" id="ARBA00022691"/>
    </source>
</evidence>
<keyword evidence="3" id="KW-0489">Methyltransferase</keyword>
<dbReference type="GeneID" id="37027675"/>
<dbReference type="OrthoDB" id="10248867at2759"/>
<dbReference type="PANTHER" id="PTHR12189:SF2">
    <property type="entry name" value="MRNA CAP GUANINE-N7 METHYLTRANSFERASE"/>
    <property type="match status" value="1"/>
</dbReference>
<keyword evidence="5" id="KW-0949">S-adenosyl-L-methionine</keyword>
<feature type="compositionally biased region" description="Basic and acidic residues" evidence="12">
    <location>
        <begin position="342"/>
        <end position="356"/>
    </location>
</feature>
<feature type="compositionally biased region" description="Low complexity" evidence="12">
    <location>
        <begin position="10"/>
        <end position="21"/>
    </location>
</feature>
<sequence length="1033" mass="110007">MAPFDPIRDSTASSNPAASPTMPRTNSSSSFGADEDGNEEGHYRRPSRSASIMSILNPTPSSPVGGERPSSSASRHASPPLRPSRMSIHGLVTPSSPHGQPTPPPAAQHTSSRSPSLPIANVLNPSPMIRGSARPSFSSTSQHLYEGGRPSSSSSSSSEYFHPRPLPLQVDPRSPPVPGSIPQFASRWATSPTEAVPPPPPQQYYESPTGGSVVPLPPHHHAAAYPTYDQHPRGRDGFRVPSLPSHRSPDLVKATLPPLTPGGSASNYHQPYAYSPASTPGGYGSVPPPNEFYPPTTPGAGGSGSSYGGPISAHPPPLTPGVPLTPGGSGEPREGYYAWPPVRRDGPEEVAVRERTSSYTSGQGSVGGKPGSADDVRQEEAEDAAPKSAEKPPAKKKAKRPSASSSSSKGPAEKGDHGEDLKATKTASPTTAQRRTSKPKIDPVFPGTVIPAAEVSAGSEIASSGLPSASSMPSPSPSSATPSTSTSASATTVPRKVKALDLEEMEQLANRDGPMGKKRKSSTANAATDTIEAESGATAASSVEATAAKKPRLPLPPRPATAGAGEDDGMQDRKPSPSVVNGVAASIKQEPSASISSSTTSSPLPVSTSSRTAPPAPLLSSLPSSSSTIAYQPTRRVSRADGVMRPMSRDQLIHLHEVIEMRGSNKLREVWRRKQREMGRDDRDGFWEILVPGWGSASSVGHNTGSGGNSNGAAVTRGHGNGIVTPAGSIKYENAPDEVARHYNNRQEVGMQARDQSPILALKNFNNWVKSILIGTNGTRGGRAMDLGGGKGGDLAKWDKLGIRDLLLADIAATSVEQAEARYRERSYRFSASFHALDCFGESLADKLPPEVLREPFDIVSLQFCMHYGWSSPQKSRQVLENVSRWLARGGTFVGTIPNQEELYSRLDALPPGELTFGNSKYHVTFSNPGPRKPFGDEYTFYLTDAVDSVPEYVVDWSSFVSLAAEYGLELILKATMAEMWDRFRVDQRHGDLARRMKVSRRPAQERGGKPEEMDPELWEATTVYQAFAFRKR</sequence>
<feature type="compositionally biased region" description="Polar residues" evidence="12">
    <location>
        <begin position="425"/>
        <end position="434"/>
    </location>
</feature>
<feature type="compositionally biased region" description="Basic and acidic residues" evidence="12">
    <location>
        <begin position="372"/>
        <end position="393"/>
    </location>
</feature>
<feature type="compositionally biased region" description="Basic and acidic residues" evidence="12">
    <location>
        <begin position="411"/>
        <end position="423"/>
    </location>
</feature>
<feature type="compositionally biased region" description="Low complexity" evidence="12">
    <location>
        <begin position="533"/>
        <end position="548"/>
    </location>
</feature>
<protein>
    <recommendedName>
        <fullName evidence="11">mRNA cap guanine-N(7) methyltransferase</fullName>
        <ecNumber evidence="2">2.1.1.56</ecNumber>
    </recommendedName>
    <alternativeName>
        <fullName evidence="8">mRNA (guanine-N(7))-methyltransferase</fullName>
    </alternativeName>
    <alternativeName>
        <fullName evidence="9">mRNA cap methyltransferase</fullName>
    </alternativeName>
</protein>
<evidence type="ECO:0000256" key="10">
    <source>
        <dbReference type="ARBA" id="ARBA00044712"/>
    </source>
</evidence>
<dbReference type="EC" id="2.1.1.56" evidence="2"/>
<feature type="compositionally biased region" description="Low complexity" evidence="12">
    <location>
        <begin position="591"/>
        <end position="628"/>
    </location>
</feature>
<accession>A0A316UT27</accession>
<dbReference type="EMBL" id="KZ819665">
    <property type="protein sequence ID" value="PWN28430.1"/>
    <property type="molecule type" value="Genomic_DNA"/>
</dbReference>
<evidence type="ECO:0000313" key="14">
    <source>
        <dbReference type="EMBL" id="PWN28430.1"/>
    </source>
</evidence>
<dbReference type="RefSeq" id="XP_025363042.1">
    <property type="nucleotide sequence ID" value="XM_025505852.1"/>
</dbReference>
<dbReference type="GO" id="GO:0004482">
    <property type="term" value="F:mRNA 5'-cap (guanine-N7-)-methyltransferase activity"/>
    <property type="evidence" value="ECO:0007669"/>
    <property type="project" value="UniProtKB-EC"/>
</dbReference>
<evidence type="ECO:0000256" key="12">
    <source>
        <dbReference type="SAM" id="MobiDB-lite"/>
    </source>
</evidence>
<feature type="compositionally biased region" description="Polar residues" evidence="12">
    <location>
        <begin position="22"/>
        <end position="31"/>
    </location>
</feature>
<comment type="catalytic activity">
    <reaction evidence="10">
        <text>a 5'-end (5'-triphosphoguanosine)-ribonucleoside in mRNA + S-adenosyl-L-methionine = a 5'-end (N(7)-methyl 5'-triphosphoguanosine)-ribonucleoside in mRNA + S-adenosyl-L-homocysteine</text>
        <dbReference type="Rhea" id="RHEA:67008"/>
        <dbReference type="Rhea" id="RHEA-COMP:17166"/>
        <dbReference type="Rhea" id="RHEA-COMP:17167"/>
        <dbReference type="ChEBI" id="CHEBI:57856"/>
        <dbReference type="ChEBI" id="CHEBI:59789"/>
        <dbReference type="ChEBI" id="CHEBI:156461"/>
        <dbReference type="ChEBI" id="CHEBI:167617"/>
        <dbReference type="EC" id="2.1.1.56"/>
    </reaction>
</comment>
<feature type="region of interest" description="Disordered" evidence="12">
    <location>
        <begin position="461"/>
        <end position="641"/>
    </location>
</feature>
<evidence type="ECO:0000256" key="2">
    <source>
        <dbReference type="ARBA" id="ARBA00011926"/>
    </source>
</evidence>
<dbReference type="SUPFAM" id="SSF53335">
    <property type="entry name" value="S-adenosyl-L-methionine-dependent methyltransferases"/>
    <property type="match status" value="1"/>
</dbReference>
<dbReference type="GO" id="GO:0003723">
    <property type="term" value="F:RNA binding"/>
    <property type="evidence" value="ECO:0007669"/>
    <property type="project" value="UniProtKB-KW"/>
</dbReference>
<dbReference type="STRING" id="1569628.A0A316UT27"/>
<dbReference type="GO" id="GO:0005634">
    <property type="term" value="C:nucleus"/>
    <property type="evidence" value="ECO:0007669"/>
    <property type="project" value="TreeGrafter"/>
</dbReference>
<dbReference type="Proteomes" id="UP000245884">
    <property type="component" value="Unassembled WGS sequence"/>
</dbReference>
<name>A0A316UT27_9BASI</name>
<evidence type="ECO:0000256" key="11">
    <source>
        <dbReference type="ARBA" id="ARBA00049739"/>
    </source>
</evidence>
<feature type="domain" description="MRNA cap 0 methyltransferase" evidence="13">
    <location>
        <begin position="757"/>
        <end position="1033"/>
    </location>
</feature>
<dbReference type="Gene3D" id="3.40.50.150">
    <property type="entry name" value="Vaccinia Virus protein VP39"/>
    <property type="match status" value="1"/>
</dbReference>
<feature type="compositionally biased region" description="Low complexity" evidence="12">
    <location>
        <begin position="401"/>
        <end position="410"/>
    </location>
</feature>
<feature type="region of interest" description="Disordered" evidence="12">
    <location>
        <begin position="1"/>
        <end position="446"/>
    </location>
</feature>
<keyword evidence="7" id="KW-0506">mRNA capping</keyword>
<keyword evidence="4" id="KW-0808">Transferase</keyword>
<dbReference type="InterPro" id="IPR029063">
    <property type="entry name" value="SAM-dependent_MTases_sf"/>
</dbReference>
<reference evidence="14 15" key="1">
    <citation type="journal article" date="2018" name="Mol. Biol. Evol.">
        <title>Broad Genomic Sampling Reveals a Smut Pathogenic Ancestry of the Fungal Clade Ustilaginomycotina.</title>
        <authorList>
            <person name="Kijpornyongpan T."/>
            <person name="Mondo S.J."/>
            <person name="Barry K."/>
            <person name="Sandor L."/>
            <person name="Lee J."/>
            <person name="Lipzen A."/>
            <person name="Pangilinan J."/>
            <person name="LaButti K."/>
            <person name="Hainaut M."/>
            <person name="Henrissat B."/>
            <person name="Grigoriev I.V."/>
            <person name="Spatafora J.W."/>
            <person name="Aime M.C."/>
        </authorList>
    </citation>
    <scope>NUCLEOTIDE SEQUENCE [LARGE SCALE GENOMIC DNA]</scope>
    <source>
        <strain evidence="14 15">MCA 5214</strain>
    </source>
</reference>
<evidence type="ECO:0000256" key="1">
    <source>
        <dbReference type="ARBA" id="ARBA00003378"/>
    </source>
</evidence>
<dbReference type="InterPro" id="IPR039753">
    <property type="entry name" value="RG7MT1"/>
</dbReference>
<keyword evidence="6" id="KW-0694">RNA-binding</keyword>
<evidence type="ECO:0000313" key="15">
    <source>
        <dbReference type="Proteomes" id="UP000245884"/>
    </source>
</evidence>
<feature type="compositionally biased region" description="Pro residues" evidence="12">
    <location>
        <begin position="286"/>
        <end position="297"/>
    </location>
</feature>
<evidence type="ECO:0000259" key="13">
    <source>
        <dbReference type="PROSITE" id="PS51562"/>
    </source>
</evidence>
<evidence type="ECO:0000256" key="6">
    <source>
        <dbReference type="ARBA" id="ARBA00022884"/>
    </source>
</evidence>
<feature type="compositionally biased region" description="Low complexity" evidence="12">
    <location>
        <begin position="462"/>
        <end position="492"/>
    </location>
</feature>
<dbReference type="InterPro" id="IPR004971">
    <property type="entry name" value="mRNA_G-N7_MeTrfase_dom"/>
</dbReference>
<organism evidence="14 15">
    <name type="scientific">Jaminaea rosea</name>
    <dbReference type="NCBI Taxonomy" id="1569628"/>
    <lineage>
        <taxon>Eukaryota</taxon>
        <taxon>Fungi</taxon>
        <taxon>Dikarya</taxon>
        <taxon>Basidiomycota</taxon>
        <taxon>Ustilaginomycotina</taxon>
        <taxon>Exobasidiomycetes</taxon>
        <taxon>Microstromatales</taxon>
        <taxon>Microstromatales incertae sedis</taxon>
        <taxon>Jaminaea</taxon>
    </lineage>
</organism>
<dbReference type="Pfam" id="PF03291">
    <property type="entry name" value="mRNA_G-N7_MeTrfase"/>
    <property type="match status" value="1"/>
</dbReference>
<evidence type="ECO:0000256" key="3">
    <source>
        <dbReference type="ARBA" id="ARBA00022603"/>
    </source>
</evidence>